<keyword evidence="2" id="KW-1185">Reference proteome</keyword>
<dbReference type="Proteomes" id="UP001163823">
    <property type="component" value="Chromosome 6"/>
</dbReference>
<sequence length="131" mass="14358">MAEVTETDIQVTEGIPLGVTGAHPEEELQGIEAEEAGLHLCHGALTIVTVVVIAVAQFAVAPQLNHLDLVQLRLGAGIHQYQGLLWNQSLPGGLAWTGQDHHPEVQLERRAWSLMQMVLQTRSEREFVLKA</sequence>
<gene>
    <name evidence="1" type="ORF">O6P43_015667</name>
</gene>
<organism evidence="1 2">
    <name type="scientific">Quillaja saponaria</name>
    <name type="common">Soap bark tree</name>
    <dbReference type="NCBI Taxonomy" id="32244"/>
    <lineage>
        <taxon>Eukaryota</taxon>
        <taxon>Viridiplantae</taxon>
        <taxon>Streptophyta</taxon>
        <taxon>Embryophyta</taxon>
        <taxon>Tracheophyta</taxon>
        <taxon>Spermatophyta</taxon>
        <taxon>Magnoliopsida</taxon>
        <taxon>eudicotyledons</taxon>
        <taxon>Gunneridae</taxon>
        <taxon>Pentapetalae</taxon>
        <taxon>rosids</taxon>
        <taxon>fabids</taxon>
        <taxon>Fabales</taxon>
        <taxon>Quillajaceae</taxon>
        <taxon>Quillaja</taxon>
    </lineage>
</organism>
<evidence type="ECO:0000313" key="1">
    <source>
        <dbReference type="EMBL" id="KAJ7966151.1"/>
    </source>
</evidence>
<protein>
    <submittedName>
        <fullName evidence="1">Uncharacterized protein</fullName>
    </submittedName>
</protein>
<dbReference type="AlphaFoldDB" id="A0AAD7LZ79"/>
<comment type="caution">
    <text evidence="1">The sequence shown here is derived from an EMBL/GenBank/DDBJ whole genome shotgun (WGS) entry which is preliminary data.</text>
</comment>
<name>A0AAD7LZ79_QUISA</name>
<accession>A0AAD7LZ79</accession>
<reference evidence="1" key="1">
    <citation type="journal article" date="2023" name="Science">
        <title>Elucidation of the pathway for biosynthesis of saponin adjuvants from the soapbark tree.</title>
        <authorList>
            <person name="Reed J."/>
            <person name="Orme A."/>
            <person name="El-Demerdash A."/>
            <person name="Owen C."/>
            <person name="Martin L.B.B."/>
            <person name="Misra R.C."/>
            <person name="Kikuchi S."/>
            <person name="Rejzek M."/>
            <person name="Martin A.C."/>
            <person name="Harkess A."/>
            <person name="Leebens-Mack J."/>
            <person name="Louveau T."/>
            <person name="Stephenson M.J."/>
            <person name="Osbourn A."/>
        </authorList>
    </citation>
    <scope>NUCLEOTIDE SEQUENCE</scope>
    <source>
        <strain evidence="1">S10</strain>
    </source>
</reference>
<proteinExistence type="predicted"/>
<dbReference type="KEGG" id="qsa:O6P43_015667"/>
<dbReference type="EMBL" id="JARAOO010000006">
    <property type="protein sequence ID" value="KAJ7966151.1"/>
    <property type="molecule type" value="Genomic_DNA"/>
</dbReference>
<evidence type="ECO:0000313" key="2">
    <source>
        <dbReference type="Proteomes" id="UP001163823"/>
    </source>
</evidence>